<dbReference type="KEGG" id="rvi:RVIR1_13230"/>
<proteinExistence type="predicted"/>
<dbReference type="RefSeq" id="WP_126323305.1">
    <property type="nucleotide sequence ID" value="NZ_AP018005.1"/>
</dbReference>
<reference evidence="1 2" key="1">
    <citation type="submission" date="2017-03" db="EMBL/GenBank/DDBJ databases">
        <title>The genome sequence of Candidatus Rickettsiella viridis.</title>
        <authorList>
            <person name="Nikoh N."/>
            <person name="Tsuchida T."/>
            <person name="Yamaguchi K."/>
            <person name="Maeda T."/>
            <person name="Shigenobu S."/>
            <person name="Fukatsu T."/>
        </authorList>
    </citation>
    <scope>NUCLEOTIDE SEQUENCE [LARGE SCALE GENOMIC DNA]</scope>
    <source>
        <strain evidence="1 2">Ap-RA04</strain>
    </source>
</reference>
<gene>
    <name evidence="1" type="ORF">RVIR1_13230</name>
</gene>
<sequence>MIKNKLFSAKFFSVSVPTEDIKQRNTEFNQLICTKLYAYPEGKLPAYYLGKNKNYELNYFLQTEQFTILKEELTKTIQIIIDWIKENQIEVSSSFSDGEPNITAEDSLKIFCSRLTSDFYSDRRTVLYADGKKAIEIIALSVIDETISLEQRKKIILNLLEDDALLQCADGCYTRLLAAVDQFETFRQQKNFPNKWLRTYVTEVAHEVAATSLPEIRLSYQALVCKLSGYALEEAEIHANRYLLNLAEQYDYPINIPTDGNVVIFNRILRNNAEKLRKVLC</sequence>
<organism evidence="1 2">
    <name type="scientific">Candidatus Rickettsiella viridis</name>
    <dbReference type="NCBI Taxonomy" id="676208"/>
    <lineage>
        <taxon>Bacteria</taxon>
        <taxon>Pseudomonadati</taxon>
        <taxon>Pseudomonadota</taxon>
        <taxon>Gammaproteobacteria</taxon>
        <taxon>Legionellales</taxon>
        <taxon>Coxiellaceae</taxon>
        <taxon>Rickettsiella</taxon>
    </lineage>
</organism>
<dbReference type="EMBL" id="AP018005">
    <property type="protein sequence ID" value="BBB15770.1"/>
    <property type="molecule type" value="Genomic_DNA"/>
</dbReference>
<name>A0A2Z5UXH7_9COXI</name>
<keyword evidence="2" id="KW-1185">Reference proteome</keyword>
<evidence type="ECO:0000313" key="1">
    <source>
        <dbReference type="EMBL" id="BBB15770.1"/>
    </source>
</evidence>
<dbReference type="AlphaFoldDB" id="A0A2Z5UXH7"/>
<evidence type="ECO:0000313" key="2">
    <source>
        <dbReference type="Proteomes" id="UP000282483"/>
    </source>
</evidence>
<accession>A0A2Z5UXH7</accession>
<dbReference type="Proteomes" id="UP000282483">
    <property type="component" value="Chromosome"/>
</dbReference>
<protein>
    <submittedName>
        <fullName evidence="1">Uncharacterized protein</fullName>
    </submittedName>
</protein>